<dbReference type="InterPro" id="IPR007373">
    <property type="entry name" value="Thiamin_PyroPKinase_B1-bd"/>
</dbReference>
<evidence type="ECO:0000256" key="3">
    <source>
        <dbReference type="ARBA" id="ARBA00022777"/>
    </source>
</evidence>
<evidence type="ECO:0000256" key="4">
    <source>
        <dbReference type="ARBA" id="ARBA00022840"/>
    </source>
</evidence>
<feature type="domain" description="Thiamin pyrophosphokinase thiamin-binding" evidence="6">
    <location>
        <begin position="124"/>
        <end position="200"/>
    </location>
</feature>
<dbReference type="CDD" id="cd07995">
    <property type="entry name" value="TPK"/>
    <property type="match status" value="1"/>
</dbReference>
<dbReference type="InterPro" id="IPR036371">
    <property type="entry name" value="TPK_B1-bd_sf"/>
</dbReference>
<proteinExistence type="predicted"/>
<dbReference type="PANTHER" id="PTHR41299:SF1">
    <property type="entry name" value="THIAMINE PYROPHOSPHOKINASE"/>
    <property type="match status" value="1"/>
</dbReference>
<gene>
    <name evidence="7" type="ORF">H9X81_02550</name>
</gene>
<evidence type="ECO:0000313" key="8">
    <source>
        <dbReference type="Proteomes" id="UP000724149"/>
    </source>
</evidence>
<organism evidence="7 8">
    <name type="scientific">Hydrogenoanaerobacterium saccharovorans</name>
    <dbReference type="NCBI Taxonomy" id="474960"/>
    <lineage>
        <taxon>Bacteria</taxon>
        <taxon>Bacillati</taxon>
        <taxon>Bacillota</taxon>
        <taxon>Clostridia</taxon>
        <taxon>Eubacteriales</taxon>
        <taxon>Oscillospiraceae</taxon>
        <taxon>Hydrogenoanaerobacterium</taxon>
    </lineage>
</organism>
<dbReference type="SMART" id="SM00983">
    <property type="entry name" value="TPK_B1_binding"/>
    <property type="match status" value="1"/>
</dbReference>
<accession>A0ABS2GJP1</accession>
<evidence type="ECO:0000256" key="2">
    <source>
        <dbReference type="ARBA" id="ARBA00022741"/>
    </source>
</evidence>
<dbReference type="Proteomes" id="UP000724149">
    <property type="component" value="Unassembled WGS sequence"/>
</dbReference>
<dbReference type="EMBL" id="JACSNR010000002">
    <property type="protein sequence ID" value="MBM6922577.1"/>
    <property type="molecule type" value="Genomic_DNA"/>
</dbReference>
<dbReference type="InterPro" id="IPR053149">
    <property type="entry name" value="TPK"/>
</dbReference>
<evidence type="ECO:0000259" key="6">
    <source>
        <dbReference type="SMART" id="SM00983"/>
    </source>
</evidence>
<comment type="caution">
    <text evidence="7">The sequence shown here is derived from an EMBL/GenBank/DDBJ whole genome shotgun (WGS) entry which is preliminary data.</text>
</comment>
<dbReference type="EC" id="2.7.6.2" evidence="5"/>
<keyword evidence="1 7" id="KW-0808">Transferase</keyword>
<dbReference type="Pfam" id="PF04265">
    <property type="entry name" value="TPK_B1_binding"/>
    <property type="match status" value="1"/>
</dbReference>
<dbReference type="NCBIfam" id="TIGR01378">
    <property type="entry name" value="thi_PPkinase"/>
    <property type="match status" value="1"/>
</dbReference>
<dbReference type="InterPro" id="IPR007371">
    <property type="entry name" value="TPK_catalytic"/>
</dbReference>
<dbReference type="Pfam" id="PF04263">
    <property type="entry name" value="TPK_catalytic"/>
    <property type="match status" value="1"/>
</dbReference>
<dbReference type="InterPro" id="IPR006282">
    <property type="entry name" value="Thi_PPkinase"/>
</dbReference>
<dbReference type="InterPro" id="IPR036759">
    <property type="entry name" value="TPK_catalytic_sf"/>
</dbReference>
<protein>
    <recommendedName>
        <fullName evidence="5">Thiamine diphosphokinase</fullName>
        <ecNumber evidence="5">2.7.6.2</ecNumber>
    </recommendedName>
</protein>
<dbReference type="GO" id="GO:0004788">
    <property type="term" value="F:thiamine diphosphokinase activity"/>
    <property type="evidence" value="ECO:0007669"/>
    <property type="project" value="UniProtKB-EC"/>
</dbReference>
<sequence length="208" mass="22780">MIFTAGDQHGIEKHEIGLRHDDFVICCDAGYRLAQCLGVRPDLLLGDFDSYTGALPEDIPVQRYIRDKDDTDTVIAVRYALEHGYDSILLVAATGGRLDHLLGNLQILAFISEKAPGTAAEILGSHERVWLLDGGSLSIQGKPESTFSVLCHSDRAEGVTIRGARFGLENAVMTNRFPLGISNRIGEERIATISVEKGILFVIYPKEV</sequence>
<reference evidence="7 8" key="1">
    <citation type="journal article" date="2021" name="Sci. Rep.">
        <title>The distribution of antibiotic resistance genes in chicken gut microbiota commensals.</title>
        <authorList>
            <person name="Juricova H."/>
            <person name="Matiasovicova J."/>
            <person name="Kubasova T."/>
            <person name="Cejkova D."/>
            <person name="Rychlik I."/>
        </authorList>
    </citation>
    <scope>NUCLEOTIDE SEQUENCE [LARGE SCALE GENOMIC DNA]</scope>
    <source>
        <strain evidence="7 8">An564</strain>
    </source>
</reference>
<keyword evidence="8" id="KW-1185">Reference proteome</keyword>
<dbReference type="SUPFAM" id="SSF63862">
    <property type="entry name" value="Thiamin pyrophosphokinase, substrate-binding domain"/>
    <property type="match status" value="1"/>
</dbReference>
<dbReference type="SUPFAM" id="SSF63999">
    <property type="entry name" value="Thiamin pyrophosphokinase, catalytic domain"/>
    <property type="match status" value="1"/>
</dbReference>
<dbReference type="RefSeq" id="WP_204719604.1">
    <property type="nucleotide sequence ID" value="NZ_JACSNR010000002.1"/>
</dbReference>
<name>A0ABS2GJP1_9FIRM</name>
<evidence type="ECO:0000256" key="5">
    <source>
        <dbReference type="NCBIfam" id="TIGR01378"/>
    </source>
</evidence>
<keyword evidence="2" id="KW-0547">Nucleotide-binding</keyword>
<evidence type="ECO:0000313" key="7">
    <source>
        <dbReference type="EMBL" id="MBM6922577.1"/>
    </source>
</evidence>
<dbReference type="Gene3D" id="3.40.50.10240">
    <property type="entry name" value="Thiamin pyrophosphokinase, catalytic domain"/>
    <property type="match status" value="1"/>
</dbReference>
<keyword evidence="4" id="KW-0067">ATP-binding</keyword>
<evidence type="ECO:0000256" key="1">
    <source>
        <dbReference type="ARBA" id="ARBA00022679"/>
    </source>
</evidence>
<dbReference type="PANTHER" id="PTHR41299">
    <property type="entry name" value="THIAMINE PYROPHOSPHOKINASE"/>
    <property type="match status" value="1"/>
</dbReference>
<keyword evidence="3" id="KW-0418">Kinase</keyword>